<sequence length="240" mass="27309">MSKRYFALIMLSFIIAISTLLFTSFVTDKYYIWCSLFLLSIIMLPFYIRFERKAFVSREIVIVAVLAAIAAVSRVPFSIMPSVQPTSFVIIVSAIVFGSETGFMIGATAALVSNIFLGQGPWTPWQMFSWGMIGFIAGLLRNTFIMRKLWGRVIYGFIAGFVFGWIMNLWGILGFLEGLTWKDFIAYYAASFYFDLAHALSNVIFLVLFGSSWIRIITRFKKKYGILDDDKELLSQVNKA</sequence>
<dbReference type="Gene3D" id="1.10.1760.20">
    <property type="match status" value="1"/>
</dbReference>
<dbReference type="Proteomes" id="UP000195321">
    <property type="component" value="Unassembled WGS sequence"/>
</dbReference>
<organism evidence="1 2">
    <name type="scientific">Bacillus pseudomycoides</name>
    <dbReference type="NCBI Taxonomy" id="64104"/>
    <lineage>
        <taxon>Bacteria</taxon>
        <taxon>Bacillati</taxon>
        <taxon>Bacillota</taxon>
        <taxon>Bacilli</taxon>
        <taxon>Bacillales</taxon>
        <taxon>Bacillaceae</taxon>
        <taxon>Bacillus</taxon>
        <taxon>Bacillus cereus group</taxon>
    </lineage>
</organism>
<protein>
    <submittedName>
        <fullName evidence="1">ECF transporter S component</fullName>
    </submittedName>
</protein>
<comment type="caution">
    <text evidence="1">The sequence shown here is derived from an EMBL/GenBank/DDBJ whole genome shotgun (WGS) entry which is preliminary data.</text>
</comment>
<evidence type="ECO:0000313" key="2">
    <source>
        <dbReference type="Proteomes" id="UP000195321"/>
    </source>
</evidence>
<dbReference type="PIRSF" id="PIRSF037395">
    <property type="entry name" value="UCP037395_ABCper"/>
    <property type="match status" value="1"/>
</dbReference>
<gene>
    <name evidence="1" type="ORF">BW425_23870</name>
</gene>
<proteinExistence type="predicted"/>
<evidence type="ECO:0000313" key="1">
    <source>
        <dbReference type="EMBL" id="OUM46426.1"/>
    </source>
</evidence>
<dbReference type="AlphaFoldDB" id="A0A1Y3M8J7"/>
<dbReference type="InterPro" id="IPR024529">
    <property type="entry name" value="ECF_trnsprt_substrate-spec"/>
</dbReference>
<dbReference type="GO" id="GO:0016020">
    <property type="term" value="C:membrane"/>
    <property type="evidence" value="ECO:0007669"/>
    <property type="project" value="InterPro"/>
</dbReference>
<reference evidence="1 2" key="1">
    <citation type="submission" date="2017-02" db="EMBL/GenBank/DDBJ databases">
        <title>Bacillus pseudomycoides isolate FSL K6-0042.</title>
        <authorList>
            <person name="Kovac J."/>
        </authorList>
    </citation>
    <scope>NUCLEOTIDE SEQUENCE [LARGE SCALE GENOMIC DNA]</scope>
    <source>
        <strain evidence="1 2">FSL K6-0042</strain>
    </source>
</reference>
<accession>A0A1Y3M8J7</accession>
<dbReference type="Pfam" id="PF12822">
    <property type="entry name" value="ECF_trnsprt"/>
    <property type="match status" value="1"/>
</dbReference>
<dbReference type="InterPro" id="IPR017196">
    <property type="entry name" value="ECF_substrate-spec_UCP037395"/>
</dbReference>
<dbReference type="EMBL" id="MWPX01000046">
    <property type="protein sequence ID" value="OUM46426.1"/>
    <property type="molecule type" value="Genomic_DNA"/>
</dbReference>
<dbReference type="RefSeq" id="WP_033671326.1">
    <property type="nucleotide sequence ID" value="NZ_CP189809.1"/>
</dbReference>
<name>A0A1Y3M8J7_9BACI</name>